<feature type="region of interest" description="Disordered" evidence="1">
    <location>
        <begin position="1"/>
        <end position="23"/>
    </location>
</feature>
<reference evidence="2 3" key="1">
    <citation type="submission" date="2020-08" db="EMBL/GenBank/DDBJ databases">
        <title>Genomic Encyclopedia of Type Strains, Phase IV (KMG-IV): sequencing the most valuable type-strain genomes for metagenomic binning, comparative biology and taxonomic classification.</title>
        <authorList>
            <person name="Goeker M."/>
        </authorList>
    </citation>
    <scope>NUCLEOTIDE SEQUENCE [LARGE SCALE GENOMIC DNA]</scope>
    <source>
        <strain evidence="2 3">DSM 12252</strain>
    </source>
</reference>
<evidence type="ECO:0000313" key="3">
    <source>
        <dbReference type="Proteomes" id="UP000590740"/>
    </source>
</evidence>
<accession>A0A7W7YGI0</accession>
<organism evidence="2 3">
    <name type="scientific">Prosthecobacter vanneervenii</name>
    <dbReference type="NCBI Taxonomy" id="48466"/>
    <lineage>
        <taxon>Bacteria</taxon>
        <taxon>Pseudomonadati</taxon>
        <taxon>Verrucomicrobiota</taxon>
        <taxon>Verrucomicrobiia</taxon>
        <taxon>Verrucomicrobiales</taxon>
        <taxon>Verrucomicrobiaceae</taxon>
        <taxon>Prosthecobacter</taxon>
    </lineage>
</organism>
<evidence type="ECO:0000256" key="1">
    <source>
        <dbReference type="SAM" id="MobiDB-lite"/>
    </source>
</evidence>
<feature type="compositionally biased region" description="Basic and acidic residues" evidence="1">
    <location>
        <begin position="1"/>
        <end position="12"/>
    </location>
</feature>
<comment type="caution">
    <text evidence="2">The sequence shown here is derived from an EMBL/GenBank/DDBJ whole genome shotgun (WGS) entry which is preliminary data.</text>
</comment>
<feature type="region of interest" description="Disordered" evidence="1">
    <location>
        <begin position="57"/>
        <end position="96"/>
    </location>
</feature>
<feature type="compositionally biased region" description="Pro residues" evidence="1">
    <location>
        <begin position="79"/>
        <end position="96"/>
    </location>
</feature>
<proteinExistence type="predicted"/>
<dbReference type="RefSeq" id="WP_184344784.1">
    <property type="nucleotide sequence ID" value="NZ_JACHIG010000025.1"/>
</dbReference>
<keyword evidence="3" id="KW-1185">Reference proteome</keyword>
<dbReference type="EMBL" id="JACHIG010000025">
    <property type="protein sequence ID" value="MBB5035714.1"/>
    <property type="molecule type" value="Genomic_DNA"/>
</dbReference>
<dbReference type="Proteomes" id="UP000590740">
    <property type="component" value="Unassembled WGS sequence"/>
</dbReference>
<gene>
    <name evidence="2" type="ORF">HNQ65_005328</name>
</gene>
<name>A0A7W7YGI0_9BACT</name>
<protein>
    <submittedName>
        <fullName evidence="2">Uncharacterized protein</fullName>
    </submittedName>
</protein>
<dbReference type="AlphaFoldDB" id="A0A7W7YGI0"/>
<evidence type="ECO:0000313" key="2">
    <source>
        <dbReference type="EMBL" id="MBB5035714.1"/>
    </source>
</evidence>
<sequence length="96" mass="10507">MAHELQHIHDVAKGVSPKLPPGTYIGKGSLLPTKLLDEEENENRAVRTENIYNAAVPQPLRTKYNGRRVPNHGPEYSPLSPPLPAPPSAQTPNTKP</sequence>